<dbReference type="EMBL" id="CP016397">
    <property type="protein sequence ID" value="ASQ47138.1"/>
    <property type="molecule type" value="Genomic_DNA"/>
</dbReference>
<evidence type="ECO:0000256" key="3">
    <source>
        <dbReference type="ARBA" id="ARBA00022896"/>
    </source>
</evidence>
<evidence type="ECO:0000256" key="6">
    <source>
        <dbReference type="ARBA" id="ARBA00023004"/>
    </source>
</evidence>
<evidence type="ECO:0000256" key="4">
    <source>
        <dbReference type="ARBA" id="ARBA00022964"/>
    </source>
</evidence>
<keyword evidence="5" id="KW-0560">Oxidoreductase</keyword>
<dbReference type="Pfam" id="PF13640">
    <property type="entry name" value="2OG-FeII_Oxy_3"/>
    <property type="match status" value="1"/>
</dbReference>
<proteinExistence type="predicted"/>
<dbReference type="SMART" id="SM00702">
    <property type="entry name" value="P4Hc"/>
    <property type="match status" value="1"/>
</dbReference>
<dbReference type="InterPro" id="IPR006620">
    <property type="entry name" value="Pro_4_hyd_alph"/>
</dbReference>
<evidence type="ECO:0000256" key="2">
    <source>
        <dbReference type="ARBA" id="ARBA00022723"/>
    </source>
</evidence>
<name>A0A222P5M3_9GAMM</name>
<evidence type="ECO:0000256" key="1">
    <source>
        <dbReference type="ARBA" id="ARBA00001961"/>
    </source>
</evidence>
<dbReference type="InterPro" id="IPR051559">
    <property type="entry name" value="HIF_prolyl_hydroxylases"/>
</dbReference>
<dbReference type="PROSITE" id="PS51471">
    <property type="entry name" value="FE2OG_OXY"/>
    <property type="match status" value="1"/>
</dbReference>
<dbReference type="GO" id="GO:0031418">
    <property type="term" value="F:L-ascorbic acid binding"/>
    <property type="evidence" value="ECO:0007669"/>
    <property type="project" value="UniProtKB-KW"/>
</dbReference>
<dbReference type="OrthoDB" id="9783171at2"/>
<dbReference type="GO" id="GO:0008198">
    <property type="term" value="F:ferrous iron binding"/>
    <property type="evidence" value="ECO:0007669"/>
    <property type="project" value="TreeGrafter"/>
</dbReference>
<dbReference type="KEGG" id="lcd:clem_13025"/>
<dbReference type="AlphaFoldDB" id="A0A222P5M3"/>
<keyword evidence="6" id="KW-0408">Iron</keyword>
<dbReference type="PANTHER" id="PTHR12907">
    <property type="entry name" value="EGL NINE HOMOLOG-RELATED"/>
    <property type="match status" value="1"/>
</dbReference>
<dbReference type="InterPro" id="IPR005123">
    <property type="entry name" value="Oxoglu/Fe-dep_dioxygenase_dom"/>
</dbReference>
<dbReference type="GO" id="GO:0031543">
    <property type="term" value="F:peptidyl-proline dioxygenase activity"/>
    <property type="evidence" value="ECO:0007669"/>
    <property type="project" value="TreeGrafter"/>
</dbReference>
<keyword evidence="3" id="KW-0847">Vitamin C</keyword>
<keyword evidence="9" id="KW-1185">Reference proteome</keyword>
<evidence type="ECO:0000313" key="9">
    <source>
        <dbReference type="Proteomes" id="UP000201728"/>
    </source>
</evidence>
<reference evidence="8 9" key="1">
    <citation type="submission" date="2016-07" db="EMBL/GenBank/DDBJ databases">
        <authorList>
            <person name="Hassler H."/>
        </authorList>
    </citation>
    <scope>NUCLEOTIDE SEQUENCE [LARGE SCALE GENOMIC DNA]</scope>
    <source>
        <strain evidence="8 9">CDC-D5610</strain>
    </source>
</reference>
<comment type="cofactor">
    <cofactor evidence="1">
        <name>L-ascorbate</name>
        <dbReference type="ChEBI" id="CHEBI:38290"/>
    </cofactor>
</comment>
<dbReference type="PANTHER" id="PTHR12907:SF26">
    <property type="entry name" value="HIF PROLYL HYDROXYLASE, ISOFORM C"/>
    <property type="match status" value="1"/>
</dbReference>
<dbReference type="Proteomes" id="UP000201728">
    <property type="component" value="Chromosome"/>
</dbReference>
<evidence type="ECO:0000313" key="8">
    <source>
        <dbReference type="EMBL" id="ASQ47138.1"/>
    </source>
</evidence>
<feature type="domain" description="Fe2OG dioxygenase" evidence="7">
    <location>
        <begin position="101"/>
        <end position="196"/>
    </location>
</feature>
<evidence type="ECO:0000256" key="5">
    <source>
        <dbReference type="ARBA" id="ARBA00023002"/>
    </source>
</evidence>
<keyword evidence="2" id="KW-0479">Metal-binding</keyword>
<gene>
    <name evidence="8" type="ORF">clem_13025</name>
</gene>
<protein>
    <recommendedName>
        <fullName evidence="7">Fe2OG dioxygenase domain-containing protein</fullName>
    </recommendedName>
</protein>
<sequence>MKNRNTLEDDIHQFGFHIVDNFLEPSHFQALRAMAESFYHGGQFRQAKIGQLQTAVRNDSIRTDQICWLDEPQDNPATTAFLTKIKEIAHRLNQRFFLGLIEFEMHFSIYQPGNFYRKHVDQFATTKNRRISCVYYLNERWEQEFAGELILYNCDNYYLTSILPEGNRFVCFTSDLPHEVRETKATRYSLTGWIKSRAIG</sequence>
<dbReference type="GO" id="GO:0071456">
    <property type="term" value="P:cellular response to hypoxia"/>
    <property type="evidence" value="ECO:0007669"/>
    <property type="project" value="TreeGrafter"/>
</dbReference>
<evidence type="ECO:0000259" key="7">
    <source>
        <dbReference type="PROSITE" id="PS51471"/>
    </source>
</evidence>
<organism evidence="8 9">
    <name type="scientific">Legionella clemsonensis</name>
    <dbReference type="NCBI Taxonomy" id="1867846"/>
    <lineage>
        <taxon>Bacteria</taxon>
        <taxon>Pseudomonadati</taxon>
        <taxon>Pseudomonadota</taxon>
        <taxon>Gammaproteobacteria</taxon>
        <taxon>Legionellales</taxon>
        <taxon>Legionellaceae</taxon>
        <taxon>Legionella</taxon>
    </lineage>
</organism>
<dbReference type="Gene3D" id="2.60.120.620">
    <property type="entry name" value="q2cbj1_9rhob like domain"/>
    <property type="match status" value="1"/>
</dbReference>
<accession>A0A222P5M3</accession>
<keyword evidence="4" id="KW-0223">Dioxygenase</keyword>
<dbReference type="InterPro" id="IPR044862">
    <property type="entry name" value="Pro_4_hyd_alph_FE2OG_OXY"/>
</dbReference>
<dbReference type="RefSeq" id="WP_094091911.1">
    <property type="nucleotide sequence ID" value="NZ_CP016397.1"/>
</dbReference>